<gene>
    <name evidence="3" type="ORF">J9260_11600</name>
</gene>
<dbReference type="Pfam" id="PF13439">
    <property type="entry name" value="Glyco_transf_4"/>
    <property type="match status" value="1"/>
</dbReference>
<dbReference type="AlphaFoldDB" id="A0A975IG47"/>
<proteinExistence type="predicted"/>
<dbReference type="Pfam" id="PF00534">
    <property type="entry name" value="Glycos_transf_1"/>
    <property type="match status" value="1"/>
</dbReference>
<dbReference type="EMBL" id="CP072793">
    <property type="protein sequence ID" value="QTR52372.1"/>
    <property type="molecule type" value="Genomic_DNA"/>
</dbReference>
<organism evidence="3 4">
    <name type="scientific">Thiothrix unzii</name>
    <dbReference type="NCBI Taxonomy" id="111769"/>
    <lineage>
        <taxon>Bacteria</taxon>
        <taxon>Pseudomonadati</taxon>
        <taxon>Pseudomonadota</taxon>
        <taxon>Gammaproteobacteria</taxon>
        <taxon>Thiotrichales</taxon>
        <taxon>Thiotrichaceae</taxon>
        <taxon>Thiothrix</taxon>
    </lineage>
</organism>
<dbReference type="PANTHER" id="PTHR12526">
    <property type="entry name" value="GLYCOSYLTRANSFERASE"/>
    <property type="match status" value="1"/>
</dbReference>
<name>A0A975IG47_9GAMM</name>
<evidence type="ECO:0000313" key="3">
    <source>
        <dbReference type="EMBL" id="QTR52372.1"/>
    </source>
</evidence>
<dbReference type="InterPro" id="IPR001296">
    <property type="entry name" value="Glyco_trans_1"/>
</dbReference>
<dbReference type="RefSeq" id="WP_210217921.1">
    <property type="nucleotide sequence ID" value="NZ_CP072793.1"/>
</dbReference>
<keyword evidence="4" id="KW-1185">Reference proteome</keyword>
<sequence length="377" mass="41966">MKMRNNLRILHTESSCGWGGQEIRILNEAAGFIARGHQVELVCSPDSEIASAAERLNIPVHKLPIEKKTLSALRAMRKWLSNNQFRFDLINTHSSTDSWLCALANLTLSASLPIVRTRHVSTPVNSSFTTKWLYRSATKHIVTTGERLRQQLAKQNGFILKRMTSIPTGVDFKVFHPLEKSECRHKLGISDVGQFTIGIVATLRSWKGHTDLFDALAIINGGIPWQLVIVGDGPYEETLHKKVTSLNLEGQIKFVGRQSNVAEWLNTFDLFCLPSYGEEGVPQSIMQAMSCGVPVISTPIGSISEAVLDGETGILVPARDTARLADALYKLMNDDGLRERMGQASLKYARQTFDMNVMLDKMEHAFYQALVGVKNDE</sequence>
<evidence type="ECO:0000259" key="2">
    <source>
        <dbReference type="Pfam" id="PF13439"/>
    </source>
</evidence>
<dbReference type="SUPFAM" id="SSF53756">
    <property type="entry name" value="UDP-Glycosyltransferase/glycogen phosphorylase"/>
    <property type="match status" value="1"/>
</dbReference>
<accession>A0A975IG47</accession>
<dbReference type="Gene3D" id="3.40.50.2000">
    <property type="entry name" value="Glycogen Phosphorylase B"/>
    <property type="match status" value="2"/>
</dbReference>
<feature type="domain" description="Glycosyl transferase family 1" evidence="1">
    <location>
        <begin position="192"/>
        <end position="345"/>
    </location>
</feature>
<dbReference type="GO" id="GO:0016757">
    <property type="term" value="F:glycosyltransferase activity"/>
    <property type="evidence" value="ECO:0007669"/>
    <property type="project" value="InterPro"/>
</dbReference>
<dbReference type="InterPro" id="IPR028098">
    <property type="entry name" value="Glyco_trans_4-like_N"/>
</dbReference>
<reference evidence="3" key="1">
    <citation type="submission" date="2021-04" db="EMBL/GenBank/DDBJ databases">
        <title>Genomics, taxonomy and metabolism of representatives of sulfur bacteria of the genus Thiothrix: Thiothrix fructosivorans QT, Thiothrix unzii A1T and three new species, Thiothrix subterranea sp. nov., Thiothrix litoralis sp. nov. and 'Candidatus Thiothrix anitrata' sp. nov.</title>
        <authorList>
            <person name="Ravin N.V."/>
            <person name="Smolyakov D."/>
            <person name="Rudenko T.S."/>
            <person name="Mardanov A.V."/>
            <person name="Beletsky A.V."/>
            <person name="Markov N.D."/>
            <person name="Fomenkov A.I."/>
            <person name="Roberts R.J."/>
            <person name="Karnachuk O.V."/>
            <person name="Novikov A."/>
            <person name="Grabovich M.Y."/>
        </authorList>
    </citation>
    <scope>NUCLEOTIDE SEQUENCE</scope>
    <source>
        <strain evidence="3">A1</strain>
    </source>
</reference>
<dbReference type="CDD" id="cd03801">
    <property type="entry name" value="GT4_PimA-like"/>
    <property type="match status" value="1"/>
</dbReference>
<evidence type="ECO:0000313" key="4">
    <source>
        <dbReference type="Proteomes" id="UP000672009"/>
    </source>
</evidence>
<evidence type="ECO:0000259" key="1">
    <source>
        <dbReference type="Pfam" id="PF00534"/>
    </source>
</evidence>
<dbReference type="KEGG" id="tun:J9260_11600"/>
<protein>
    <submittedName>
        <fullName evidence="3">Glycosyltransferase family 4 protein</fullName>
    </submittedName>
</protein>
<dbReference type="Proteomes" id="UP000672009">
    <property type="component" value="Chromosome"/>
</dbReference>
<feature type="domain" description="Glycosyltransferase subfamily 4-like N-terminal" evidence="2">
    <location>
        <begin position="18"/>
        <end position="172"/>
    </location>
</feature>
<dbReference type="GO" id="GO:1901135">
    <property type="term" value="P:carbohydrate derivative metabolic process"/>
    <property type="evidence" value="ECO:0007669"/>
    <property type="project" value="UniProtKB-ARBA"/>
</dbReference>